<keyword evidence="4" id="KW-1185">Reference proteome</keyword>
<feature type="chain" id="PRO_5019253127" description="Lipoprotein" evidence="2">
    <location>
        <begin position="23"/>
        <end position="115"/>
    </location>
</feature>
<accession>A0A433N0S8</accession>
<comment type="caution">
    <text evidence="3">The sequence shown here is derived from an EMBL/GenBank/DDBJ whole genome shotgun (WGS) entry which is preliminary data.</text>
</comment>
<keyword evidence="1" id="KW-0677">Repeat</keyword>
<dbReference type="AlphaFoldDB" id="A0A433N0S8"/>
<sequence>MKLQLLSLFTTTYCLLFLTSCSAPVYRGCLYEGERRNNIPDGHGLIHCPRNGIIYTDRADYVGGWKNGMRHGEGVAWIRDPLNYKQILGKYNLKCDNDICRDPETGITIPIYYAK</sequence>
<evidence type="ECO:0000256" key="2">
    <source>
        <dbReference type="SAM" id="SignalP"/>
    </source>
</evidence>
<protein>
    <recommendedName>
        <fullName evidence="5">Lipoprotein</fullName>
    </recommendedName>
</protein>
<reference evidence="3 4" key="1">
    <citation type="journal article" date="2019" name="Genome Biol. Evol.">
        <title>Day and night: Metabolic profiles and evolutionary relationships of six axenic non-marine cyanobacteria.</title>
        <authorList>
            <person name="Will S.E."/>
            <person name="Henke P."/>
            <person name="Boedeker C."/>
            <person name="Huang S."/>
            <person name="Brinkmann H."/>
            <person name="Rohde M."/>
            <person name="Jarek M."/>
            <person name="Friedl T."/>
            <person name="Seufert S."/>
            <person name="Schumacher M."/>
            <person name="Overmann J."/>
            <person name="Neumann-Schaal M."/>
            <person name="Petersen J."/>
        </authorList>
    </citation>
    <scope>NUCLEOTIDE SEQUENCE [LARGE SCALE GENOMIC DNA]</scope>
    <source>
        <strain evidence="3 4">PCC 6912</strain>
    </source>
</reference>
<name>A0A433N0S8_CHLFR</name>
<organism evidence="3 4">
    <name type="scientific">Chlorogloeopsis fritschii PCC 6912</name>
    <dbReference type="NCBI Taxonomy" id="211165"/>
    <lineage>
        <taxon>Bacteria</taxon>
        <taxon>Bacillati</taxon>
        <taxon>Cyanobacteriota</taxon>
        <taxon>Cyanophyceae</taxon>
        <taxon>Nostocales</taxon>
        <taxon>Chlorogloeopsidaceae</taxon>
        <taxon>Chlorogloeopsis</taxon>
    </lineage>
</organism>
<keyword evidence="2" id="KW-0732">Signal</keyword>
<dbReference type="PROSITE" id="PS51257">
    <property type="entry name" value="PROKAR_LIPOPROTEIN"/>
    <property type="match status" value="1"/>
</dbReference>
<dbReference type="RefSeq" id="WP_127011393.1">
    <property type="nucleotide sequence ID" value="NZ_AJLN01000097.1"/>
</dbReference>
<evidence type="ECO:0000313" key="4">
    <source>
        <dbReference type="Proteomes" id="UP000268857"/>
    </source>
</evidence>
<dbReference type="Pfam" id="PF02493">
    <property type="entry name" value="MORN"/>
    <property type="match status" value="2"/>
</dbReference>
<evidence type="ECO:0000256" key="1">
    <source>
        <dbReference type="ARBA" id="ARBA00022737"/>
    </source>
</evidence>
<proteinExistence type="predicted"/>
<dbReference type="SUPFAM" id="SSF82185">
    <property type="entry name" value="Histone H3 K4-specific methyltransferase SET7/9 N-terminal domain"/>
    <property type="match status" value="1"/>
</dbReference>
<feature type="signal peptide" evidence="2">
    <location>
        <begin position="1"/>
        <end position="22"/>
    </location>
</feature>
<evidence type="ECO:0000313" key="3">
    <source>
        <dbReference type="EMBL" id="RUR74592.1"/>
    </source>
</evidence>
<dbReference type="EMBL" id="RSCJ01000028">
    <property type="protein sequence ID" value="RUR74592.1"/>
    <property type="molecule type" value="Genomic_DNA"/>
</dbReference>
<dbReference type="InterPro" id="IPR003409">
    <property type="entry name" value="MORN"/>
</dbReference>
<gene>
    <name evidence="3" type="ORF">PCC6912_51090</name>
</gene>
<dbReference type="SMART" id="SM00698">
    <property type="entry name" value="MORN"/>
    <property type="match status" value="2"/>
</dbReference>
<evidence type="ECO:0008006" key="5">
    <source>
        <dbReference type="Google" id="ProtNLM"/>
    </source>
</evidence>
<dbReference type="Proteomes" id="UP000268857">
    <property type="component" value="Unassembled WGS sequence"/>
</dbReference>